<evidence type="ECO:0000313" key="7">
    <source>
        <dbReference type="EMBL" id="OPC77346.1"/>
    </source>
</evidence>
<gene>
    <name evidence="7" type="ORF">B4N89_43285</name>
</gene>
<protein>
    <recommendedName>
        <fullName evidence="9">FUSC family protein</fullName>
    </recommendedName>
</protein>
<evidence type="ECO:0000256" key="2">
    <source>
        <dbReference type="ARBA" id="ARBA00022475"/>
    </source>
</evidence>
<evidence type="ECO:0000256" key="3">
    <source>
        <dbReference type="ARBA" id="ARBA00022692"/>
    </source>
</evidence>
<keyword evidence="5 6" id="KW-0472">Membrane</keyword>
<keyword evidence="2" id="KW-1003">Cell membrane</keyword>
<accession>A0A1T3NKH7</accession>
<dbReference type="EMBL" id="MWQN01000004">
    <property type="protein sequence ID" value="OPC77346.1"/>
    <property type="molecule type" value="Genomic_DNA"/>
</dbReference>
<evidence type="ECO:0000256" key="6">
    <source>
        <dbReference type="SAM" id="Phobius"/>
    </source>
</evidence>
<sequence length="442" mass="48113">MPSDVDLSAALSRVKESETSLVAQVLRTTVAAVTSYVAALLLTGPDPQPILSPLTALLVVQVTSYATFTTGVQRVASVVSGVLIAVLFSEAVGLNWWSLTLLLLASLGLGHLIRLGDSINEVAISAMIVLGVSQVADTAWDRIAETLIGAAVGMVFSLVLAPPVHVRPANEAVMSAFDALTRLLDTMAREIGEDVSHARAHGWLEEARRIDRDIVRVDATLSTAEEGTRLNPRGRRATVRVLALRSGLDTAEISAVALRMVCRALSGLYARGEHGEPAYTEIPLATAQSLRSLFHSLAALFAAYGHLVVLHGGAPPEEAARAEDNLRERLAEALEDRSRTEAILLADSIENPDRWELYGTLLTAVDKLVDETRPAGSPGDLGQRIEERRRRLAEERRLRAVVARPGPVLRERIRRVVAPTDRLLRVPRRLPRPLRHTLRRRT</sequence>
<dbReference type="STRING" id="159449.B4N89_43285"/>
<dbReference type="Pfam" id="PF06081">
    <property type="entry name" value="ArAE_1"/>
    <property type="match status" value="1"/>
</dbReference>
<keyword evidence="8" id="KW-1185">Reference proteome</keyword>
<keyword evidence="3 6" id="KW-0812">Transmembrane</keyword>
<dbReference type="RefSeq" id="WP_078982102.1">
    <property type="nucleotide sequence ID" value="NZ_MWQN01000004.1"/>
</dbReference>
<comment type="subcellular location">
    <subcellularLocation>
        <location evidence="1">Cell membrane</location>
        <topology evidence="1">Multi-pass membrane protein</topology>
    </subcellularLocation>
</comment>
<dbReference type="OrthoDB" id="4350122at2"/>
<evidence type="ECO:0000256" key="4">
    <source>
        <dbReference type="ARBA" id="ARBA00022989"/>
    </source>
</evidence>
<feature type="transmembrane region" description="Helical" evidence="6">
    <location>
        <begin position="50"/>
        <end position="68"/>
    </location>
</feature>
<dbReference type="InterPro" id="IPR010343">
    <property type="entry name" value="ArAE_1"/>
</dbReference>
<keyword evidence="4 6" id="KW-1133">Transmembrane helix</keyword>
<dbReference type="GO" id="GO:0005886">
    <property type="term" value="C:plasma membrane"/>
    <property type="evidence" value="ECO:0007669"/>
    <property type="project" value="UniProtKB-SubCell"/>
</dbReference>
<dbReference type="Proteomes" id="UP000190037">
    <property type="component" value="Unassembled WGS sequence"/>
</dbReference>
<organism evidence="7 8">
    <name type="scientific">Embleya scabrispora</name>
    <dbReference type="NCBI Taxonomy" id="159449"/>
    <lineage>
        <taxon>Bacteria</taxon>
        <taxon>Bacillati</taxon>
        <taxon>Actinomycetota</taxon>
        <taxon>Actinomycetes</taxon>
        <taxon>Kitasatosporales</taxon>
        <taxon>Streptomycetaceae</taxon>
        <taxon>Embleya</taxon>
    </lineage>
</organism>
<evidence type="ECO:0000313" key="8">
    <source>
        <dbReference type="Proteomes" id="UP000190037"/>
    </source>
</evidence>
<proteinExistence type="predicted"/>
<feature type="transmembrane region" description="Helical" evidence="6">
    <location>
        <begin position="75"/>
        <end position="98"/>
    </location>
</feature>
<dbReference type="eggNOG" id="COG4129">
    <property type="taxonomic scope" value="Bacteria"/>
</dbReference>
<reference evidence="7 8" key="1">
    <citation type="submission" date="2017-03" db="EMBL/GenBank/DDBJ databases">
        <title>Draft genome sequence of Streptomyces scabrisporus NF3, endophyte isolated from Amphipterygium adstringens.</title>
        <authorList>
            <person name="Vazquez M."/>
            <person name="Ceapa C.D."/>
            <person name="Rodriguez Luna D."/>
            <person name="Sanchez Esquivel S."/>
        </authorList>
    </citation>
    <scope>NUCLEOTIDE SEQUENCE [LARGE SCALE GENOMIC DNA]</scope>
    <source>
        <strain evidence="7 8">NF3</strain>
    </source>
</reference>
<name>A0A1T3NKH7_9ACTN</name>
<evidence type="ECO:0008006" key="9">
    <source>
        <dbReference type="Google" id="ProtNLM"/>
    </source>
</evidence>
<evidence type="ECO:0000256" key="1">
    <source>
        <dbReference type="ARBA" id="ARBA00004651"/>
    </source>
</evidence>
<comment type="caution">
    <text evidence="7">The sequence shown here is derived from an EMBL/GenBank/DDBJ whole genome shotgun (WGS) entry which is preliminary data.</text>
</comment>
<evidence type="ECO:0000256" key="5">
    <source>
        <dbReference type="ARBA" id="ARBA00023136"/>
    </source>
</evidence>
<dbReference type="AlphaFoldDB" id="A0A1T3NKH7"/>